<dbReference type="EMBL" id="MK814757">
    <property type="protein sequence ID" value="QCG77641.1"/>
    <property type="molecule type" value="Genomic_DNA"/>
</dbReference>
<proteinExistence type="predicted"/>
<organism evidence="1 2">
    <name type="scientific">Gordonia phage Fairfaxidum</name>
    <dbReference type="NCBI Taxonomy" id="2572526"/>
    <lineage>
        <taxon>Viruses</taxon>
        <taxon>Duplodnaviria</taxon>
        <taxon>Heunggongvirae</taxon>
        <taxon>Uroviricota</taxon>
        <taxon>Caudoviricetes</taxon>
        <taxon>Fairfaxidumvirus</taxon>
        <taxon>Fairfaxidumvirus fairfaxidum</taxon>
    </lineage>
</organism>
<keyword evidence="2" id="KW-1185">Reference proteome</keyword>
<evidence type="ECO:0000313" key="2">
    <source>
        <dbReference type="Proteomes" id="UP000298794"/>
    </source>
</evidence>
<sequence length="111" mass="12442">MTAPAIHPDAIDAALPDFDADVACDIEFLCTEEHRHRCDNPAVWRVRAHGYRSAQDPMCSTHTVIMCDKHLTELREMFEADLRDSHGGLVCDGCRRPLRQVSDLLLSVVAL</sequence>
<dbReference type="GeneID" id="55013842"/>
<dbReference type="Proteomes" id="UP000298794">
    <property type="component" value="Segment"/>
</dbReference>
<protein>
    <submittedName>
        <fullName evidence="1">Uncharacterized protein</fullName>
    </submittedName>
</protein>
<name>A0A4D6T6I2_9CAUD</name>
<accession>A0A4D6T6I2</accession>
<dbReference type="RefSeq" id="YP_009822346.1">
    <property type="nucleotide sequence ID" value="NC_048185.1"/>
</dbReference>
<reference evidence="1 2" key="1">
    <citation type="submission" date="2019-04" db="EMBL/GenBank/DDBJ databases">
        <authorList>
            <person name="Adelsberg A.K."/>
            <person name="Kohli N."/>
            <person name="Marar C.I."/>
            <person name="Roccamo R.A."/>
            <person name="Shoush J.M."/>
            <person name="Butela K.A."/>
            <person name="Garlena R.A."/>
            <person name="Russell D.A."/>
            <person name="Pope W.H."/>
            <person name="Jacobs-Sera D."/>
            <person name="Hatfull G.F."/>
        </authorList>
    </citation>
    <scope>NUCLEOTIDE SEQUENCE [LARGE SCALE GENOMIC DNA]</scope>
</reference>
<gene>
    <name evidence="1" type="primary">58</name>
    <name evidence="1" type="ORF">SEA_FAIRFAXIDUM_58</name>
</gene>
<evidence type="ECO:0000313" key="1">
    <source>
        <dbReference type="EMBL" id="QCG77641.1"/>
    </source>
</evidence>
<dbReference type="KEGG" id="vg:55013842"/>